<feature type="binding site" evidence="8">
    <location>
        <position position="12"/>
    </location>
    <ligand>
        <name>Mg(2+)</name>
        <dbReference type="ChEBI" id="CHEBI:18420"/>
    </ligand>
</feature>
<comment type="cofactor">
    <cofactor evidence="8">
        <name>Mg(2+)</name>
        <dbReference type="ChEBI" id="CHEBI:18420"/>
    </cofactor>
    <text evidence="8">Binds 1 Mg(2+) ion per subunit.</text>
</comment>
<sequence length="427" mass="47087">MVKAIVGANWGDEGKGKITDMLAQESDIIVRFQGGANAGHTIVNNYGKFALHSLPSGVFYNHTTSIIGNGVALNIPVLFNEIQSIVEKGVPAPKILVSDRAQIVMSYHILFDQCEEERLGGKAFGSTKSGIAPFYSDKYAKIGFQVSELFADEDYLRDKIANVCVKKNVLLENLYHKPALDEDKLYEELMEYKEMVEPYVCDVSKYLWDAIHEGKNILLEGQLGSMKDPDHGIYPMVTSSSTLAAYGAIGAGIPPYEIKEIVVVSKAYSSAVGAGAFVSEIFGEEADELRRRGGDGGEFGATTGRPRRMGWYDCVASKYGCRIQGATGVAFTVLDVLGYLDEIPVCVGYEIDGKVTTDFPTTHLLEKAKPVYEVLPGWKCDIRGIKKYEDLPENCRKYIEFVEKHIECPITMVSNGPGRDDIIFHNK</sequence>
<proteinExistence type="inferred from homology"/>
<keyword evidence="10" id="KW-1185">Reference proteome</keyword>
<dbReference type="FunFam" id="3.90.170.10:FF:000001">
    <property type="entry name" value="Adenylosuccinate synthetase"/>
    <property type="match status" value="1"/>
</dbReference>
<dbReference type="GO" id="GO:0046040">
    <property type="term" value="P:IMP metabolic process"/>
    <property type="evidence" value="ECO:0007669"/>
    <property type="project" value="TreeGrafter"/>
</dbReference>
<feature type="binding site" evidence="8">
    <location>
        <begin position="333"/>
        <end position="335"/>
    </location>
    <ligand>
        <name>GTP</name>
        <dbReference type="ChEBI" id="CHEBI:37565"/>
    </ligand>
</feature>
<feature type="binding site" description="in other chain" evidence="8">
    <location>
        <position position="305"/>
    </location>
    <ligand>
        <name>IMP</name>
        <dbReference type="ChEBI" id="CHEBI:58053"/>
        <note>ligand shared between dimeric partners</note>
    </ligand>
</feature>
<dbReference type="AlphaFoldDB" id="A0A923LAH5"/>
<dbReference type="GO" id="GO:0044208">
    <property type="term" value="P:'de novo' AMP biosynthetic process"/>
    <property type="evidence" value="ECO:0007669"/>
    <property type="project" value="UniProtKB-UniRule"/>
</dbReference>
<dbReference type="SUPFAM" id="SSF52540">
    <property type="entry name" value="P-loop containing nucleoside triphosphate hydrolases"/>
    <property type="match status" value="1"/>
</dbReference>
<feature type="binding site" description="in other chain" evidence="8">
    <location>
        <position position="127"/>
    </location>
    <ligand>
        <name>IMP</name>
        <dbReference type="ChEBI" id="CHEBI:58053"/>
        <note>ligand shared between dimeric partners</note>
    </ligand>
</feature>
<dbReference type="InterPro" id="IPR042111">
    <property type="entry name" value="Adenylosuccinate_synth_dom3"/>
</dbReference>
<reference evidence="9" key="1">
    <citation type="submission" date="2020-08" db="EMBL/GenBank/DDBJ databases">
        <title>Genome public.</title>
        <authorList>
            <person name="Liu C."/>
            <person name="Sun Q."/>
        </authorList>
    </citation>
    <scope>NUCLEOTIDE SEQUENCE</scope>
    <source>
        <strain evidence="9">NSJ-68</strain>
    </source>
</reference>
<feature type="binding site" evidence="8">
    <location>
        <begin position="414"/>
        <end position="416"/>
    </location>
    <ligand>
        <name>GTP</name>
        <dbReference type="ChEBI" id="CHEBI:37565"/>
    </ligand>
</feature>
<evidence type="ECO:0000256" key="6">
    <source>
        <dbReference type="ARBA" id="ARBA00022842"/>
    </source>
</evidence>
<comment type="pathway">
    <text evidence="8">Purine metabolism; AMP biosynthesis via de novo pathway; AMP from IMP: step 1/2.</text>
</comment>
<dbReference type="CDD" id="cd03108">
    <property type="entry name" value="AdSS"/>
    <property type="match status" value="1"/>
</dbReference>
<keyword evidence="7 8" id="KW-0342">GTP-binding</keyword>
<dbReference type="SMART" id="SM00788">
    <property type="entry name" value="Adenylsucc_synt"/>
    <property type="match status" value="1"/>
</dbReference>
<dbReference type="Gene3D" id="3.90.170.10">
    <property type="entry name" value="Adenylosuccinate Synthetase, subunit A, domain 3"/>
    <property type="match status" value="1"/>
</dbReference>
<feature type="binding site" evidence="8">
    <location>
        <begin position="301"/>
        <end position="307"/>
    </location>
    <ligand>
        <name>substrate</name>
    </ligand>
</feature>
<comment type="subcellular location">
    <subcellularLocation>
        <location evidence="8">Cytoplasm</location>
    </subcellularLocation>
</comment>
<dbReference type="Gene3D" id="1.10.300.10">
    <property type="entry name" value="Adenylosuccinate Synthetase, subunit A, domain 2"/>
    <property type="match status" value="1"/>
</dbReference>
<evidence type="ECO:0000313" key="9">
    <source>
        <dbReference type="EMBL" id="MBC5658909.1"/>
    </source>
</evidence>
<dbReference type="RefSeq" id="WP_186873164.1">
    <property type="nucleotide sequence ID" value="NZ_JACOOR010000002.1"/>
</dbReference>
<comment type="subunit">
    <text evidence="1 8">Homodimer.</text>
</comment>
<feature type="binding site" evidence="8">
    <location>
        <position position="39"/>
    </location>
    <ligand>
        <name>Mg(2+)</name>
        <dbReference type="ChEBI" id="CHEBI:18420"/>
    </ligand>
</feature>
<feature type="binding site" description="in other chain" evidence="8">
    <location>
        <begin position="12"/>
        <end position="15"/>
    </location>
    <ligand>
        <name>IMP</name>
        <dbReference type="ChEBI" id="CHEBI:58053"/>
        <note>ligand shared between dimeric partners</note>
    </ligand>
</feature>
<dbReference type="GO" id="GO:0005737">
    <property type="term" value="C:cytoplasm"/>
    <property type="evidence" value="ECO:0007669"/>
    <property type="project" value="UniProtKB-SubCell"/>
</dbReference>
<accession>A0A923LAH5</accession>
<dbReference type="PANTHER" id="PTHR11846">
    <property type="entry name" value="ADENYLOSUCCINATE SYNTHETASE"/>
    <property type="match status" value="1"/>
</dbReference>
<dbReference type="EMBL" id="JACOOR010000002">
    <property type="protein sequence ID" value="MBC5658909.1"/>
    <property type="molecule type" value="Genomic_DNA"/>
</dbReference>
<dbReference type="Gene3D" id="3.40.440.10">
    <property type="entry name" value="Adenylosuccinate Synthetase, subunit A, domain 1"/>
    <property type="match status" value="1"/>
</dbReference>
<keyword evidence="5 8" id="KW-0658">Purine biosynthesis</keyword>
<comment type="caution">
    <text evidence="9">The sequence shown here is derived from an EMBL/GenBank/DDBJ whole genome shotgun (WGS) entry which is preliminary data.</text>
</comment>
<dbReference type="NCBIfam" id="TIGR00184">
    <property type="entry name" value="purA"/>
    <property type="match status" value="1"/>
</dbReference>
<comment type="caution">
    <text evidence="8">Lacks conserved residue(s) required for the propagation of feature annotation.</text>
</comment>
<dbReference type="GO" id="GO:0000287">
    <property type="term" value="F:magnesium ion binding"/>
    <property type="evidence" value="ECO:0007669"/>
    <property type="project" value="UniProtKB-UniRule"/>
</dbReference>
<evidence type="ECO:0000256" key="4">
    <source>
        <dbReference type="ARBA" id="ARBA00022741"/>
    </source>
</evidence>
<dbReference type="Pfam" id="PF00709">
    <property type="entry name" value="Adenylsucc_synt"/>
    <property type="match status" value="1"/>
</dbReference>
<evidence type="ECO:0000313" key="10">
    <source>
        <dbReference type="Proteomes" id="UP000649345"/>
    </source>
</evidence>
<evidence type="ECO:0000256" key="5">
    <source>
        <dbReference type="ARBA" id="ARBA00022755"/>
    </source>
</evidence>
<evidence type="ECO:0000256" key="3">
    <source>
        <dbReference type="ARBA" id="ARBA00022723"/>
    </source>
</evidence>
<dbReference type="PANTHER" id="PTHR11846:SF0">
    <property type="entry name" value="ADENYLOSUCCINATE SYNTHETASE"/>
    <property type="match status" value="1"/>
</dbReference>
<evidence type="ECO:0000256" key="7">
    <source>
        <dbReference type="ARBA" id="ARBA00023134"/>
    </source>
</evidence>
<keyword evidence="6 8" id="KW-0460">Magnesium</keyword>
<feature type="binding site" evidence="8">
    <location>
        <begin position="11"/>
        <end position="17"/>
    </location>
    <ligand>
        <name>GTP</name>
        <dbReference type="ChEBI" id="CHEBI:37565"/>
    </ligand>
</feature>
<feature type="active site" description="Proton acceptor" evidence="8">
    <location>
        <position position="12"/>
    </location>
</feature>
<dbReference type="InterPro" id="IPR042109">
    <property type="entry name" value="Adenylosuccinate_synth_dom1"/>
</dbReference>
<feature type="binding site" evidence="8">
    <location>
        <position position="141"/>
    </location>
    <ligand>
        <name>IMP</name>
        <dbReference type="ChEBI" id="CHEBI:58053"/>
        <note>ligand shared between dimeric partners</note>
    </ligand>
</feature>
<feature type="binding site" description="in other chain" evidence="8">
    <location>
        <begin position="37"/>
        <end position="40"/>
    </location>
    <ligand>
        <name>IMP</name>
        <dbReference type="ChEBI" id="CHEBI:58053"/>
        <note>ligand shared between dimeric partners</note>
    </ligand>
</feature>
<evidence type="ECO:0000256" key="8">
    <source>
        <dbReference type="HAMAP-Rule" id="MF_00011"/>
    </source>
</evidence>
<protein>
    <recommendedName>
        <fullName evidence="8">Adenylosuccinate synthetase</fullName>
        <shortName evidence="8">AMPSase</shortName>
        <shortName evidence="8">AdSS</shortName>
        <ecNumber evidence="8">6.3.4.4</ecNumber>
    </recommendedName>
    <alternativeName>
        <fullName evidence="8">IMP--aspartate ligase</fullName>
    </alternativeName>
</protein>
<gene>
    <name evidence="8" type="primary">purA</name>
    <name evidence="9" type="ORF">H8S44_03870</name>
</gene>
<name>A0A923LAH5_9FIRM</name>
<feature type="active site" description="Proton donor" evidence="8">
    <location>
        <position position="40"/>
    </location>
</feature>
<evidence type="ECO:0000256" key="1">
    <source>
        <dbReference type="ARBA" id="ARBA00011738"/>
    </source>
</evidence>
<dbReference type="EC" id="6.3.4.4" evidence="8"/>
<comment type="similarity">
    <text evidence="8">Belongs to the adenylosuccinate synthetase family.</text>
</comment>
<dbReference type="GO" id="GO:0004019">
    <property type="term" value="F:adenylosuccinate synthase activity"/>
    <property type="evidence" value="ECO:0007669"/>
    <property type="project" value="UniProtKB-UniRule"/>
</dbReference>
<dbReference type="GO" id="GO:0005525">
    <property type="term" value="F:GTP binding"/>
    <property type="evidence" value="ECO:0007669"/>
    <property type="project" value="UniProtKB-UniRule"/>
</dbReference>
<keyword evidence="4 8" id="KW-0547">Nucleotide-binding</keyword>
<dbReference type="NCBIfam" id="NF002223">
    <property type="entry name" value="PRK01117.1"/>
    <property type="match status" value="1"/>
</dbReference>
<keyword evidence="8" id="KW-0963">Cytoplasm</keyword>
<keyword evidence="2 8" id="KW-0436">Ligase</keyword>
<feature type="binding site" evidence="8">
    <location>
        <position position="307"/>
    </location>
    <ligand>
        <name>GTP</name>
        <dbReference type="ChEBI" id="CHEBI:37565"/>
    </ligand>
</feature>
<organism evidence="9 10">
    <name type="scientific">Anaerosacchariphilus hominis</name>
    <dbReference type="NCBI Taxonomy" id="2763017"/>
    <lineage>
        <taxon>Bacteria</taxon>
        <taxon>Bacillati</taxon>
        <taxon>Bacillota</taxon>
        <taxon>Clostridia</taxon>
        <taxon>Lachnospirales</taxon>
        <taxon>Lachnospiraceae</taxon>
        <taxon>Anaerosacchariphilus</taxon>
    </lineage>
</organism>
<dbReference type="Proteomes" id="UP000649345">
    <property type="component" value="Unassembled WGS sequence"/>
</dbReference>
<evidence type="ECO:0000256" key="2">
    <source>
        <dbReference type="ARBA" id="ARBA00022598"/>
    </source>
</evidence>
<comment type="catalytic activity">
    <reaction evidence="8">
        <text>IMP + L-aspartate + GTP = N(6)-(1,2-dicarboxyethyl)-AMP + GDP + phosphate + 2 H(+)</text>
        <dbReference type="Rhea" id="RHEA:15753"/>
        <dbReference type="ChEBI" id="CHEBI:15378"/>
        <dbReference type="ChEBI" id="CHEBI:29991"/>
        <dbReference type="ChEBI" id="CHEBI:37565"/>
        <dbReference type="ChEBI" id="CHEBI:43474"/>
        <dbReference type="ChEBI" id="CHEBI:57567"/>
        <dbReference type="ChEBI" id="CHEBI:58053"/>
        <dbReference type="ChEBI" id="CHEBI:58189"/>
        <dbReference type="EC" id="6.3.4.4"/>
    </reaction>
</comment>
<dbReference type="InterPro" id="IPR042110">
    <property type="entry name" value="Adenylosuccinate_synth_dom2"/>
</dbReference>
<feature type="binding site" description="in other chain" evidence="8">
    <location>
        <position position="238"/>
    </location>
    <ligand>
        <name>IMP</name>
        <dbReference type="ChEBI" id="CHEBI:58053"/>
        <note>ligand shared between dimeric partners</note>
    </ligand>
</feature>
<dbReference type="HAMAP" id="MF_00011">
    <property type="entry name" value="Adenylosucc_synth"/>
    <property type="match status" value="1"/>
</dbReference>
<feature type="binding site" evidence="8">
    <location>
        <begin position="39"/>
        <end position="41"/>
    </location>
    <ligand>
        <name>GTP</name>
        <dbReference type="ChEBI" id="CHEBI:37565"/>
    </ligand>
</feature>
<comment type="function">
    <text evidence="8">Plays an important role in the de novo pathway of purine nucleotide biosynthesis. Catalyzes the first committed step in the biosynthesis of AMP from IMP.</text>
</comment>
<keyword evidence="3 8" id="KW-0479">Metal-binding</keyword>
<dbReference type="InterPro" id="IPR027417">
    <property type="entry name" value="P-loop_NTPase"/>
</dbReference>
<dbReference type="InterPro" id="IPR001114">
    <property type="entry name" value="Adenylosuccinate_synthetase"/>
</dbReference>